<reference evidence="3" key="1">
    <citation type="journal article" date="2019" name="Nat. Commun.">
        <title>Expansion of phycobilisome linker gene families in mesophilic red algae.</title>
        <authorList>
            <person name="Lee J."/>
            <person name="Kim D."/>
            <person name="Bhattacharya D."/>
            <person name="Yoon H.S."/>
        </authorList>
    </citation>
    <scope>NUCLEOTIDE SEQUENCE [LARGE SCALE GENOMIC DNA]</scope>
    <source>
        <strain evidence="3">CCMP 1328</strain>
    </source>
</reference>
<dbReference type="EMBL" id="VRMN01000001">
    <property type="protein sequence ID" value="KAA8499023.1"/>
    <property type="molecule type" value="Genomic_DNA"/>
</dbReference>
<protein>
    <recommendedName>
        <fullName evidence="4">Tbc2 translation factor, chloroplastic</fullName>
    </recommendedName>
</protein>
<organism evidence="2 3">
    <name type="scientific">Porphyridium purpureum</name>
    <name type="common">Red alga</name>
    <name type="synonym">Porphyridium cruentum</name>
    <dbReference type="NCBI Taxonomy" id="35688"/>
    <lineage>
        <taxon>Eukaryota</taxon>
        <taxon>Rhodophyta</taxon>
        <taxon>Bangiophyceae</taxon>
        <taxon>Porphyridiales</taxon>
        <taxon>Porphyridiaceae</taxon>
        <taxon>Porphyridium</taxon>
    </lineage>
</organism>
<dbReference type="InterPro" id="IPR050870">
    <property type="entry name" value="FAST_kinase"/>
</dbReference>
<comment type="caution">
    <text evidence="2">The sequence shown here is derived from an EMBL/GenBank/DDBJ whole genome shotgun (WGS) entry which is preliminary data.</text>
</comment>
<dbReference type="GO" id="GO:0044528">
    <property type="term" value="P:regulation of mitochondrial mRNA stability"/>
    <property type="evidence" value="ECO:0007669"/>
    <property type="project" value="TreeGrafter"/>
</dbReference>
<gene>
    <name evidence="2" type="ORF">FVE85_6608</name>
</gene>
<feature type="region of interest" description="Disordered" evidence="1">
    <location>
        <begin position="38"/>
        <end position="118"/>
    </location>
</feature>
<dbReference type="Proteomes" id="UP000324585">
    <property type="component" value="Unassembled WGS sequence"/>
</dbReference>
<keyword evidence="3" id="KW-1185">Reference proteome</keyword>
<name>A0A5J4Z868_PORPP</name>
<dbReference type="AlphaFoldDB" id="A0A5J4Z868"/>
<dbReference type="PANTHER" id="PTHR21228:SF40">
    <property type="entry name" value="LD45607P"/>
    <property type="match status" value="1"/>
</dbReference>
<dbReference type="GO" id="GO:0000963">
    <property type="term" value="P:mitochondrial RNA processing"/>
    <property type="evidence" value="ECO:0007669"/>
    <property type="project" value="TreeGrafter"/>
</dbReference>
<evidence type="ECO:0008006" key="4">
    <source>
        <dbReference type="Google" id="ProtNLM"/>
    </source>
</evidence>
<dbReference type="GO" id="GO:0035770">
    <property type="term" value="C:ribonucleoprotein granule"/>
    <property type="evidence" value="ECO:0007669"/>
    <property type="project" value="TreeGrafter"/>
</dbReference>
<dbReference type="GO" id="GO:0005759">
    <property type="term" value="C:mitochondrial matrix"/>
    <property type="evidence" value="ECO:0007669"/>
    <property type="project" value="TreeGrafter"/>
</dbReference>
<feature type="compositionally biased region" description="Basic residues" evidence="1">
    <location>
        <begin position="108"/>
        <end position="118"/>
    </location>
</feature>
<proteinExistence type="predicted"/>
<evidence type="ECO:0000313" key="2">
    <source>
        <dbReference type="EMBL" id="KAA8499023.1"/>
    </source>
</evidence>
<sequence length="1202" mass="134654">MWTAGFVVGVARAPNNARNRRINARPARSRRVGIVMAVPPSNTNARLRQESQQNGSAASPNQNSRHEQGPNRAHQQPIQGTQPGANTAPPAPGQGSRWSRDNNASTRRPMRQAARRRIKAVVDREREPLFTRRDPFKSIPEMAVIAKEQEPYRKIGQLDRAQVIELFQELDDYCTEYGESGDVAATERNALELLKSSAVKLNEAITFTPRTGARLLHIIVKYCRTFPRLTNDIREFMVSSGLLKKWKERSVSALQTKSYTVIDLSIMIYSAGVLGLGEYMGSTRTADSSAHTLARNDFLNTWFKSAGNLYKFNAQALSNTIYGFARLEIQPPREFIMNFCWMFTQTVRNMNAQALTNCIWSFAKLGILPTDAVLDAWREQYNVVRLQSCSAQARANSLWALASLNLAFPSTRFFSAFETRVFLATWVKDFLEVKDQFRAQELANSIWALGRLDVTLSDDFVQAWYTCFIAQARHFAAQELGSSIMGCALLRLRPSELWIESWQQRSQAVPTSNFGPQELANSLWAFAQMDIHPGELWLEWWLQRAQAEIEADGFILSELSSIMWAIYRLEVFRANHVKSFIVSCVNQYISLLQRQPASVSAQSLRNSISAICHFDDLDVSLARAFERAWVDAFRASTMRRMWDFASLCHALWGYVRFASWRDFSANGSEKKGEVDLLDLWQDECEDCFPKSTVLIDTSAEDSVGLSILVRAFGRIGRIPRPWVIKVWTALLEYNRSVCVKLARQPSPEVLIAVSSGIRLGILPSNMVKEWFELLERGGVDLCSYSPAVLLNLHHAAVSYGYAALVPASLAENTKRMILDRRVSLNGIDLSQYISSVVAVQSARGIPSEAAEMDQKVLTAWRARVYDEALPLMSTQSLSTCLWASATLDMELSEREWNAWMSAFMAHGRAHISAQSLSLCMWACARYGRRPNDDFVEFWKKRVLETQSEMHAQTVSNVLWSCAKLAIPCDDDFIVHLLDRFETCPDANVCPQALANVLWAVAKINSTGNIDHPVAQQSLAPQSPAATFWSLWSRRFMVCESMDPLSLGGVMWAFPRLLRACASTTEENTRSVLAHWSVLALEQADHFTVSQIGGMLYSLSGFEPEVLGSADIAHAISALSNAAASKCRAASGPSNAGVDLEALLAFYKGWSQLVDSPATHPDILEPWAKALHAKLEGLNDRQRHAALQTCERLGVPPEARLRA</sequence>
<evidence type="ECO:0000313" key="3">
    <source>
        <dbReference type="Proteomes" id="UP000324585"/>
    </source>
</evidence>
<evidence type="ECO:0000256" key="1">
    <source>
        <dbReference type="SAM" id="MobiDB-lite"/>
    </source>
</evidence>
<dbReference type="GO" id="GO:0003723">
    <property type="term" value="F:RNA binding"/>
    <property type="evidence" value="ECO:0007669"/>
    <property type="project" value="TreeGrafter"/>
</dbReference>
<dbReference type="PANTHER" id="PTHR21228">
    <property type="entry name" value="FAST LEU-RICH DOMAIN-CONTAINING"/>
    <property type="match status" value="1"/>
</dbReference>
<feature type="compositionally biased region" description="Polar residues" evidence="1">
    <location>
        <begin position="40"/>
        <end position="63"/>
    </location>
</feature>
<feature type="compositionally biased region" description="Polar residues" evidence="1">
    <location>
        <begin position="73"/>
        <end position="85"/>
    </location>
</feature>
<dbReference type="OrthoDB" id="5955355at2759"/>
<accession>A0A5J4Z868</accession>